<keyword evidence="2" id="KW-1185">Reference proteome</keyword>
<sequence>MPLKLSLFYPAFLKMERDWLEIQGDQQLACKVRQESKSVW</sequence>
<dbReference type="AlphaFoldDB" id="A0A2P6MMW7"/>
<evidence type="ECO:0000313" key="2">
    <source>
        <dbReference type="Proteomes" id="UP000241769"/>
    </source>
</evidence>
<dbReference type="Proteomes" id="UP000241769">
    <property type="component" value="Unassembled WGS sequence"/>
</dbReference>
<protein>
    <submittedName>
        <fullName evidence="1">Uncharacterized protein</fullName>
    </submittedName>
</protein>
<dbReference type="InParanoid" id="A0A2P6MMW7"/>
<accession>A0A2P6MMW7</accession>
<evidence type="ECO:0000313" key="1">
    <source>
        <dbReference type="EMBL" id="PRP73049.1"/>
    </source>
</evidence>
<reference evidence="1 2" key="1">
    <citation type="journal article" date="2018" name="Genome Biol. Evol.">
        <title>Multiple Roots of Fruiting Body Formation in Amoebozoa.</title>
        <authorList>
            <person name="Hillmann F."/>
            <person name="Forbes G."/>
            <person name="Novohradska S."/>
            <person name="Ferling I."/>
            <person name="Riege K."/>
            <person name="Groth M."/>
            <person name="Westermann M."/>
            <person name="Marz M."/>
            <person name="Spaller T."/>
            <person name="Winckler T."/>
            <person name="Schaap P."/>
            <person name="Glockner G."/>
        </authorList>
    </citation>
    <scope>NUCLEOTIDE SEQUENCE [LARGE SCALE GENOMIC DNA]</scope>
    <source>
        <strain evidence="1 2">Jena</strain>
    </source>
</reference>
<name>A0A2P6MMW7_9EUKA</name>
<proteinExistence type="predicted"/>
<dbReference type="EMBL" id="MDYQ01000690">
    <property type="protein sequence ID" value="PRP73049.1"/>
    <property type="molecule type" value="Genomic_DNA"/>
</dbReference>
<comment type="caution">
    <text evidence="1">The sequence shown here is derived from an EMBL/GenBank/DDBJ whole genome shotgun (WGS) entry which is preliminary data.</text>
</comment>
<gene>
    <name evidence="1" type="ORF">PROFUN_16948</name>
</gene>
<organism evidence="1 2">
    <name type="scientific">Planoprotostelium fungivorum</name>
    <dbReference type="NCBI Taxonomy" id="1890364"/>
    <lineage>
        <taxon>Eukaryota</taxon>
        <taxon>Amoebozoa</taxon>
        <taxon>Evosea</taxon>
        <taxon>Variosea</taxon>
        <taxon>Cavosteliida</taxon>
        <taxon>Cavosteliaceae</taxon>
        <taxon>Planoprotostelium</taxon>
    </lineage>
</organism>